<reference evidence="2" key="1">
    <citation type="submission" date="2020-11" db="EMBL/GenBank/DDBJ databases">
        <authorList>
            <consortium name="DOE Joint Genome Institute"/>
            <person name="Ahrendt S."/>
            <person name="Riley R."/>
            <person name="Andreopoulos W."/>
            <person name="Labutti K."/>
            <person name="Pangilinan J."/>
            <person name="Ruiz-Duenas F.J."/>
            <person name="Barrasa J.M."/>
            <person name="Sanchez-Garcia M."/>
            <person name="Camarero S."/>
            <person name="Miyauchi S."/>
            <person name="Serrano A."/>
            <person name="Linde D."/>
            <person name="Babiker R."/>
            <person name="Drula E."/>
            <person name="Ayuso-Fernandez I."/>
            <person name="Pacheco R."/>
            <person name="Padilla G."/>
            <person name="Ferreira P."/>
            <person name="Barriuso J."/>
            <person name="Kellner H."/>
            <person name="Castanera R."/>
            <person name="Alfaro M."/>
            <person name="Ramirez L."/>
            <person name="Pisabarro A.G."/>
            <person name="Kuo A."/>
            <person name="Tritt A."/>
            <person name="Lipzen A."/>
            <person name="He G."/>
            <person name="Yan M."/>
            <person name="Ng V."/>
            <person name="Cullen D."/>
            <person name="Martin F."/>
            <person name="Rosso M.-N."/>
            <person name="Henrissat B."/>
            <person name="Hibbett D."/>
            <person name="Martinez A.T."/>
            <person name="Grigoriev I.V."/>
        </authorList>
    </citation>
    <scope>NUCLEOTIDE SEQUENCE</scope>
    <source>
        <strain evidence="2">AH 40177</strain>
    </source>
</reference>
<keyword evidence="3" id="KW-1185">Reference proteome</keyword>
<name>A0A9P5Q3X7_9AGAR</name>
<feature type="signal peptide" evidence="1">
    <location>
        <begin position="1"/>
        <end position="19"/>
    </location>
</feature>
<organism evidence="2 3">
    <name type="scientific">Rhodocollybia butyracea</name>
    <dbReference type="NCBI Taxonomy" id="206335"/>
    <lineage>
        <taxon>Eukaryota</taxon>
        <taxon>Fungi</taxon>
        <taxon>Dikarya</taxon>
        <taxon>Basidiomycota</taxon>
        <taxon>Agaricomycotina</taxon>
        <taxon>Agaricomycetes</taxon>
        <taxon>Agaricomycetidae</taxon>
        <taxon>Agaricales</taxon>
        <taxon>Marasmiineae</taxon>
        <taxon>Omphalotaceae</taxon>
        <taxon>Rhodocollybia</taxon>
    </lineage>
</organism>
<dbReference type="AlphaFoldDB" id="A0A9P5Q3X7"/>
<proteinExistence type="predicted"/>
<evidence type="ECO:0000256" key="1">
    <source>
        <dbReference type="SAM" id="SignalP"/>
    </source>
</evidence>
<dbReference type="OrthoDB" id="3342934at2759"/>
<feature type="chain" id="PRO_5040352511" evidence="1">
    <location>
        <begin position="20"/>
        <end position="157"/>
    </location>
</feature>
<dbReference type="EMBL" id="JADNRY010000020">
    <property type="protein sequence ID" value="KAF9073135.1"/>
    <property type="molecule type" value="Genomic_DNA"/>
</dbReference>
<evidence type="ECO:0000313" key="3">
    <source>
        <dbReference type="Proteomes" id="UP000772434"/>
    </source>
</evidence>
<evidence type="ECO:0000313" key="2">
    <source>
        <dbReference type="EMBL" id="KAF9073135.1"/>
    </source>
</evidence>
<gene>
    <name evidence="2" type="ORF">BDP27DRAFT_1319468</name>
</gene>
<accession>A0A9P5Q3X7</accession>
<protein>
    <submittedName>
        <fullName evidence="2">Glycopeptide</fullName>
    </submittedName>
</protein>
<keyword evidence="1" id="KW-0732">Signal</keyword>
<comment type="caution">
    <text evidence="2">The sequence shown here is derived from an EMBL/GenBank/DDBJ whole genome shotgun (WGS) entry which is preliminary data.</text>
</comment>
<dbReference type="Proteomes" id="UP000772434">
    <property type="component" value="Unassembled WGS sequence"/>
</dbReference>
<sequence length="157" mass="16025">MQFIASLVALASFIAIAAAESHTITFNNKCGKGTPMLISQTGQVLSKGGSYTSNGPIVGALAYLQTGGCGLNGDFCTTVETTLKNPTSPGAGSSSDVTLIPDHKFTVSAGFGYFNGCDGVKFDCTSANCPGAFTNPTNGKVVSCQTDNVDLAITFCD</sequence>